<protein>
    <submittedName>
        <fullName evidence="4">ABC transporter substrate-binding protein</fullName>
    </submittedName>
</protein>
<dbReference type="PANTHER" id="PTHR30535:SF7">
    <property type="entry name" value="IRON(III) DICITRATE-BINDING PROTEIN"/>
    <property type="match status" value="1"/>
</dbReference>
<proteinExistence type="inferred from homology"/>
<dbReference type="PANTHER" id="PTHR30535">
    <property type="entry name" value="VITAMIN B12-BINDING PROTEIN"/>
    <property type="match status" value="1"/>
</dbReference>
<evidence type="ECO:0000313" key="5">
    <source>
        <dbReference type="Proteomes" id="UP001527866"/>
    </source>
</evidence>
<dbReference type="InterPro" id="IPR050902">
    <property type="entry name" value="ABC_Transporter_SBP"/>
</dbReference>
<evidence type="ECO:0000259" key="3">
    <source>
        <dbReference type="PROSITE" id="PS50983"/>
    </source>
</evidence>
<dbReference type="Pfam" id="PF01497">
    <property type="entry name" value="Peripla_BP_2"/>
    <property type="match status" value="1"/>
</dbReference>
<dbReference type="PROSITE" id="PS51257">
    <property type="entry name" value="PROKAR_LIPOPROTEIN"/>
    <property type="match status" value="1"/>
</dbReference>
<comment type="caution">
    <text evidence="4">The sequence shown here is derived from an EMBL/GenBank/DDBJ whole genome shotgun (WGS) entry which is preliminary data.</text>
</comment>
<dbReference type="Proteomes" id="UP001527866">
    <property type="component" value="Unassembled WGS sequence"/>
</dbReference>
<reference evidence="4 5" key="1">
    <citation type="submission" date="2023-01" db="EMBL/GenBank/DDBJ databases">
        <title>Draft genome sequence of Nocardiopsis sp. RSe5-2 isolated from halophytes.</title>
        <authorList>
            <person name="Duangmal K."/>
            <person name="Chantavorakit T."/>
        </authorList>
    </citation>
    <scope>NUCLEOTIDE SEQUENCE [LARGE SCALE GENOMIC DNA]</scope>
    <source>
        <strain evidence="4 5">RSe5-2</strain>
    </source>
</reference>
<gene>
    <name evidence="4" type="ORF">O4J56_20725</name>
</gene>
<dbReference type="PROSITE" id="PS50983">
    <property type="entry name" value="FE_B12_PBP"/>
    <property type="match status" value="1"/>
</dbReference>
<dbReference type="RefSeq" id="WP_270687879.1">
    <property type="nucleotide sequence ID" value="NZ_JAQFWQ010000067.1"/>
</dbReference>
<evidence type="ECO:0000256" key="1">
    <source>
        <dbReference type="ARBA" id="ARBA00008814"/>
    </source>
</evidence>
<dbReference type="SUPFAM" id="SSF53807">
    <property type="entry name" value="Helical backbone' metal receptor"/>
    <property type="match status" value="1"/>
</dbReference>
<accession>A0ABT4U7Z7</accession>
<organism evidence="4 5">
    <name type="scientific">Nocardiopsis endophytica</name>
    <dbReference type="NCBI Taxonomy" id="3018445"/>
    <lineage>
        <taxon>Bacteria</taxon>
        <taxon>Bacillati</taxon>
        <taxon>Actinomycetota</taxon>
        <taxon>Actinomycetes</taxon>
        <taxon>Streptosporangiales</taxon>
        <taxon>Nocardiopsidaceae</taxon>
        <taxon>Nocardiopsis</taxon>
    </lineage>
</organism>
<evidence type="ECO:0000313" key="4">
    <source>
        <dbReference type="EMBL" id="MDA2813083.1"/>
    </source>
</evidence>
<feature type="signal peptide" evidence="2">
    <location>
        <begin position="1"/>
        <end position="21"/>
    </location>
</feature>
<sequence length="320" mass="32155">MTLRHLRPAAAAAVLLLGACAAPGGGAGGDGCPPRADLGAPPERVVTMDGGSAALLTELGVGDTVVGTAAPDFFDAFPAEDRAAFGRIPVIDEGTGNREAVIAASPDLVMGISTYQFGAFDGTPTAEELAAAGIAAHAACDPPGTTEDLSATFAFIEDTAGLFGVPERGAALTGRMRERLEEAAPGPGTEPVRVLAVSVVPGSGQGVSTVGGRGTANGVITLAGGENIAGDVPLRIADLAPEEVVRRDPEAILVLTGFSDLGGQELVDAVLEHPVLSRTTAAKEERFAVLPQSTVTSPSVLNAEAVADLSEALHGPEGRR</sequence>
<name>A0ABT4U7Z7_9ACTN</name>
<dbReference type="InterPro" id="IPR002491">
    <property type="entry name" value="ABC_transptr_periplasmic_BD"/>
</dbReference>
<dbReference type="EMBL" id="JAQFWQ010000067">
    <property type="protein sequence ID" value="MDA2813083.1"/>
    <property type="molecule type" value="Genomic_DNA"/>
</dbReference>
<dbReference type="Gene3D" id="3.40.50.1980">
    <property type="entry name" value="Nitrogenase molybdenum iron protein domain"/>
    <property type="match status" value="2"/>
</dbReference>
<evidence type="ECO:0000256" key="2">
    <source>
        <dbReference type="SAM" id="SignalP"/>
    </source>
</evidence>
<comment type="similarity">
    <text evidence="1">Belongs to the bacterial solute-binding protein 8 family.</text>
</comment>
<keyword evidence="5" id="KW-1185">Reference proteome</keyword>
<feature type="domain" description="Fe/B12 periplasmic-binding" evidence="3">
    <location>
        <begin position="44"/>
        <end position="317"/>
    </location>
</feature>
<feature type="chain" id="PRO_5047372863" evidence="2">
    <location>
        <begin position="22"/>
        <end position="320"/>
    </location>
</feature>
<keyword evidence="2" id="KW-0732">Signal</keyword>